<proteinExistence type="predicted"/>
<name>A0A401IRV5_9LACO</name>
<evidence type="ECO:0000256" key="1">
    <source>
        <dbReference type="SAM" id="MobiDB-lite"/>
    </source>
</evidence>
<feature type="compositionally biased region" description="Polar residues" evidence="1">
    <location>
        <begin position="226"/>
        <end position="236"/>
    </location>
</feature>
<evidence type="ECO:0000313" key="3">
    <source>
        <dbReference type="Proteomes" id="UP000286848"/>
    </source>
</evidence>
<dbReference type="EMBL" id="BFFP01000008">
    <property type="protein sequence ID" value="GBG94247.1"/>
    <property type="molecule type" value="Genomic_DNA"/>
</dbReference>
<sequence length="236" mass="26094">MTENKSPNEDLFATGAVDTTISDISKDSDTWVEQAANKTDAVSGDTYVKLDCGVLTVNQLNYLLNSMPFEITYADDNNQFLYYNHMLPKEKMLASREPSQVGNAIAYCHPQKARKGAAAVVNMLRTGKTETFKMPIPGNGPDKYIVHDYTAMHDANGNYRGVNEQVYDLMPTIKWYLQQTGQMLVKDPDARPDTITGASQKQETEIEPDTTTGASQQPESKPEPQTDATTSASHTD</sequence>
<dbReference type="AlphaFoldDB" id="A0A401IRV5"/>
<feature type="region of interest" description="Disordered" evidence="1">
    <location>
        <begin position="186"/>
        <end position="236"/>
    </location>
</feature>
<dbReference type="SUPFAM" id="SSF55785">
    <property type="entry name" value="PYP-like sensor domain (PAS domain)"/>
    <property type="match status" value="1"/>
</dbReference>
<dbReference type="Pfam" id="PF13596">
    <property type="entry name" value="PAS_10"/>
    <property type="match status" value="1"/>
</dbReference>
<accession>A0A401IRV5</accession>
<gene>
    <name evidence="2" type="ORF">LFYK43_07060</name>
</gene>
<dbReference type="RefSeq" id="WP_124975480.1">
    <property type="nucleotide sequence ID" value="NZ_BFFP01000008.1"/>
</dbReference>
<organism evidence="2 3">
    <name type="scientific">Ligilactobacillus salitolerans</name>
    <dbReference type="NCBI Taxonomy" id="1808352"/>
    <lineage>
        <taxon>Bacteria</taxon>
        <taxon>Bacillati</taxon>
        <taxon>Bacillota</taxon>
        <taxon>Bacilli</taxon>
        <taxon>Lactobacillales</taxon>
        <taxon>Lactobacillaceae</taxon>
        <taxon>Ligilactobacillus</taxon>
    </lineage>
</organism>
<comment type="caution">
    <text evidence="2">The sequence shown here is derived from an EMBL/GenBank/DDBJ whole genome shotgun (WGS) entry which is preliminary data.</text>
</comment>
<keyword evidence="3" id="KW-1185">Reference proteome</keyword>
<evidence type="ECO:0000313" key="2">
    <source>
        <dbReference type="EMBL" id="GBG94247.1"/>
    </source>
</evidence>
<protein>
    <recommendedName>
        <fullName evidence="4">NADPH-dependent FMN reductase</fullName>
    </recommendedName>
</protein>
<reference evidence="2 3" key="1">
    <citation type="journal article" date="2019" name="Int. J. Syst. Evol. Microbiol.">
        <title>Lactobacillus salitolerans sp. nov., a novel lactic acid bacterium isolated from spent mushroom substrates.</title>
        <authorList>
            <person name="Tohno M."/>
            <person name="Tanizawa Y."/>
            <person name="Kojima Y."/>
            <person name="Sakamoto M."/>
            <person name="Nakamura Y."/>
            <person name="Ohkuma M."/>
            <person name="Kobayashi H."/>
        </authorList>
    </citation>
    <scope>NUCLEOTIDE SEQUENCE [LARGE SCALE GENOMIC DNA]</scope>
    <source>
        <strain evidence="2 3">YK43</strain>
    </source>
</reference>
<dbReference type="OrthoDB" id="9812295at2"/>
<dbReference type="InterPro" id="IPR035965">
    <property type="entry name" value="PAS-like_dom_sf"/>
</dbReference>
<evidence type="ECO:0008006" key="4">
    <source>
        <dbReference type="Google" id="ProtNLM"/>
    </source>
</evidence>
<feature type="compositionally biased region" description="Polar residues" evidence="1">
    <location>
        <begin position="209"/>
        <end position="219"/>
    </location>
</feature>
<dbReference type="Proteomes" id="UP000286848">
    <property type="component" value="Unassembled WGS sequence"/>
</dbReference>
<dbReference type="Gene3D" id="3.30.450.20">
    <property type="entry name" value="PAS domain"/>
    <property type="match status" value="1"/>
</dbReference>